<accession>A0ACC1XBW4</accession>
<keyword evidence="2" id="KW-1185">Reference proteome</keyword>
<organism evidence="1 2">
    <name type="scientific">Melia azedarach</name>
    <name type="common">Chinaberry tree</name>
    <dbReference type="NCBI Taxonomy" id="155640"/>
    <lineage>
        <taxon>Eukaryota</taxon>
        <taxon>Viridiplantae</taxon>
        <taxon>Streptophyta</taxon>
        <taxon>Embryophyta</taxon>
        <taxon>Tracheophyta</taxon>
        <taxon>Spermatophyta</taxon>
        <taxon>Magnoliopsida</taxon>
        <taxon>eudicotyledons</taxon>
        <taxon>Gunneridae</taxon>
        <taxon>Pentapetalae</taxon>
        <taxon>rosids</taxon>
        <taxon>malvids</taxon>
        <taxon>Sapindales</taxon>
        <taxon>Meliaceae</taxon>
        <taxon>Melia</taxon>
    </lineage>
</organism>
<protein>
    <submittedName>
        <fullName evidence="1">Nuclear pore complex protein NUP1</fullName>
    </submittedName>
</protein>
<gene>
    <name evidence="1" type="ORF">OWV82_018224</name>
</gene>
<reference evidence="1 2" key="1">
    <citation type="journal article" date="2023" name="Science">
        <title>Complex scaffold remodeling in plant triterpene biosynthesis.</title>
        <authorList>
            <person name="De La Pena R."/>
            <person name="Hodgson H."/>
            <person name="Liu J.C."/>
            <person name="Stephenson M.J."/>
            <person name="Martin A.C."/>
            <person name="Owen C."/>
            <person name="Harkess A."/>
            <person name="Leebens-Mack J."/>
            <person name="Jimenez L.E."/>
            <person name="Osbourn A."/>
            <person name="Sattely E.S."/>
        </authorList>
    </citation>
    <scope>NUCLEOTIDE SEQUENCE [LARGE SCALE GENOMIC DNA]</scope>
    <source>
        <strain evidence="2">cv. JPN11</strain>
        <tissue evidence="1">Leaf</tissue>
    </source>
</reference>
<name>A0ACC1XBW4_MELAZ</name>
<comment type="caution">
    <text evidence="1">The sequence shown here is derived from an EMBL/GenBank/DDBJ whole genome shotgun (WGS) entry which is preliminary data.</text>
</comment>
<proteinExistence type="predicted"/>
<evidence type="ECO:0000313" key="1">
    <source>
        <dbReference type="EMBL" id="KAJ4708248.1"/>
    </source>
</evidence>
<sequence>MEMDNEEDTTSFSLAQNVAQCGAGGKFRKPSSRKPPSTPYARPQPQPLPQQRTRWLSKLVDPACRLISGGATRIFPSLFSKPSECSLPAINNEENQDVMDTEAEENTEDDGVLNHEESRSTGVAGPSLAADRSKNDSDLEGCKQDIRGDITDAGLSEIEQLVKGKTFSRDEINRLIEIICSRAVDVPDQEKKYLTPPVKGDAERPIAALENPRKSVEEKQEDLSKALWGPSTTLLQSSVEGKVGASPIEIAKAYMGNRASELGLGSKSILSKDEMETLNDDEFALKPFILAPSPKPSTCWPGAMLHDQRSYLTPQSERGRFGLHNFPRTPYSRSIFSKSKTKLTQGDGNRGLNTSTPLQHLQTPIYEQSRRKALDNGHGSVGPVRRIRHRVPDKSPARGYINSNSSLNGPLRVGNNSISEGFFPVVKNNLELGGTGNSSIFQSVDWKSPSSELGVPPVHPHSSQMARTILEHLERNPPTPKDKSAELRLATSWNKTQLSNSSIAMPSECNTFLHLGGLDPKKAELGDKKNSVQVNEARMNSFFKVPPQENAKEPKIAVHKASSASVKNVGSVFTLQQGGTAGTSQNFRTTQDSEMKSKNENDLETVPNAADGKVLNLQKKPPSHPVGTKPVLASITVGKPEQKWTFSSDNSAGFSFPVTTSAGVLSEPPTPSIVPSLAASGETKSKERPAVPSYSFSLNRTTPRLIFAFPSTSIATTSADASDLKFNFGSDKTRRISFSSIGKDAICY</sequence>
<dbReference type="EMBL" id="CM051403">
    <property type="protein sequence ID" value="KAJ4708248.1"/>
    <property type="molecule type" value="Genomic_DNA"/>
</dbReference>
<dbReference type="Proteomes" id="UP001164539">
    <property type="component" value="Chromosome 10"/>
</dbReference>
<evidence type="ECO:0000313" key="2">
    <source>
        <dbReference type="Proteomes" id="UP001164539"/>
    </source>
</evidence>